<feature type="transmembrane region" description="Helical" evidence="7">
    <location>
        <begin position="20"/>
        <end position="45"/>
    </location>
</feature>
<dbReference type="GO" id="GO:0005886">
    <property type="term" value="C:plasma membrane"/>
    <property type="evidence" value="ECO:0007669"/>
    <property type="project" value="TreeGrafter"/>
</dbReference>
<dbReference type="OrthoDB" id="9779092at2"/>
<dbReference type="InterPro" id="IPR006042">
    <property type="entry name" value="Xan_ur_permease"/>
</dbReference>
<feature type="transmembrane region" description="Helical" evidence="7">
    <location>
        <begin position="315"/>
        <end position="339"/>
    </location>
</feature>
<dbReference type="EMBL" id="NGKA01000001">
    <property type="protein sequence ID" value="RSU15663.1"/>
    <property type="molecule type" value="Genomic_DNA"/>
</dbReference>
<evidence type="ECO:0000256" key="2">
    <source>
        <dbReference type="ARBA" id="ARBA00008821"/>
    </source>
</evidence>
<keyword evidence="4 7" id="KW-0812">Transmembrane</keyword>
<feature type="transmembrane region" description="Helical" evidence="7">
    <location>
        <begin position="403"/>
        <end position="419"/>
    </location>
</feature>
<keyword evidence="9" id="KW-1185">Reference proteome</keyword>
<name>A0A430B5S9_9ENTE</name>
<protein>
    <submittedName>
        <fullName evidence="8">Uracil permease</fullName>
    </submittedName>
</protein>
<reference evidence="8 9" key="1">
    <citation type="submission" date="2017-05" db="EMBL/GenBank/DDBJ databases">
        <title>Vagococcus spp. assemblies.</title>
        <authorList>
            <person name="Gulvik C.A."/>
        </authorList>
    </citation>
    <scope>NUCLEOTIDE SEQUENCE [LARGE SCALE GENOMIC DNA]</scope>
    <source>
        <strain evidence="8 9">CCUG 51432</strain>
    </source>
</reference>
<evidence type="ECO:0000256" key="7">
    <source>
        <dbReference type="SAM" id="Phobius"/>
    </source>
</evidence>
<feature type="transmembrane region" description="Helical" evidence="7">
    <location>
        <begin position="233"/>
        <end position="251"/>
    </location>
</feature>
<evidence type="ECO:0000256" key="6">
    <source>
        <dbReference type="ARBA" id="ARBA00023136"/>
    </source>
</evidence>
<organism evidence="8 9">
    <name type="scientific">Vagococcus elongatus</name>
    <dbReference type="NCBI Taxonomy" id="180344"/>
    <lineage>
        <taxon>Bacteria</taxon>
        <taxon>Bacillati</taxon>
        <taxon>Bacillota</taxon>
        <taxon>Bacilli</taxon>
        <taxon>Lactobacillales</taxon>
        <taxon>Enterococcaceae</taxon>
        <taxon>Vagococcus</taxon>
    </lineage>
</organism>
<evidence type="ECO:0000256" key="4">
    <source>
        <dbReference type="ARBA" id="ARBA00022692"/>
    </source>
</evidence>
<feature type="transmembrane region" description="Helical" evidence="7">
    <location>
        <begin position="345"/>
        <end position="366"/>
    </location>
</feature>
<keyword evidence="5 7" id="KW-1133">Transmembrane helix</keyword>
<keyword evidence="6 7" id="KW-0472">Membrane</keyword>
<dbReference type="InterPro" id="IPR006043">
    <property type="entry name" value="NCS2"/>
</dbReference>
<feature type="transmembrane region" description="Helical" evidence="7">
    <location>
        <begin position="162"/>
        <end position="182"/>
    </location>
</feature>
<dbReference type="NCBIfam" id="TIGR00801">
    <property type="entry name" value="ncs2"/>
    <property type="match status" value="1"/>
</dbReference>
<keyword evidence="3" id="KW-0813">Transport</keyword>
<dbReference type="Pfam" id="PF00860">
    <property type="entry name" value="Xan_ur_permease"/>
    <property type="match status" value="1"/>
</dbReference>
<dbReference type="AlphaFoldDB" id="A0A430B5S9"/>
<evidence type="ECO:0000256" key="5">
    <source>
        <dbReference type="ARBA" id="ARBA00022989"/>
    </source>
</evidence>
<evidence type="ECO:0000256" key="1">
    <source>
        <dbReference type="ARBA" id="ARBA00004141"/>
    </source>
</evidence>
<proteinExistence type="inferred from homology"/>
<dbReference type="Proteomes" id="UP000287605">
    <property type="component" value="Unassembled WGS sequence"/>
</dbReference>
<comment type="subcellular location">
    <subcellularLocation>
        <location evidence="1">Membrane</location>
        <topology evidence="1">Multi-pass membrane protein</topology>
    </subcellularLocation>
</comment>
<feature type="transmembrane region" description="Helical" evidence="7">
    <location>
        <begin position="94"/>
        <end position="116"/>
    </location>
</feature>
<dbReference type="PANTHER" id="PTHR42810">
    <property type="entry name" value="PURINE PERMEASE C1399.01C-RELATED"/>
    <property type="match status" value="1"/>
</dbReference>
<accession>A0A430B5S9</accession>
<dbReference type="PANTHER" id="PTHR42810:SF2">
    <property type="entry name" value="PURINE PERMEASE C1399.01C-RELATED"/>
    <property type="match status" value="1"/>
</dbReference>
<evidence type="ECO:0000313" key="8">
    <source>
        <dbReference type="EMBL" id="RSU15663.1"/>
    </source>
</evidence>
<feature type="transmembrane region" description="Helical" evidence="7">
    <location>
        <begin position="57"/>
        <end position="82"/>
    </location>
</feature>
<comment type="similarity">
    <text evidence="2">Belongs to the nucleobase:cation symporter-2 (NCS2) (TC 2.A.40) family.</text>
</comment>
<feature type="transmembrane region" description="Helical" evidence="7">
    <location>
        <begin position="378"/>
        <end position="397"/>
    </location>
</feature>
<gene>
    <name evidence="8" type="ORF">CBF29_00895</name>
</gene>
<dbReference type="GO" id="GO:0042907">
    <property type="term" value="F:xanthine transmembrane transporter activity"/>
    <property type="evidence" value="ECO:0007669"/>
    <property type="project" value="TreeGrafter"/>
</dbReference>
<feature type="transmembrane region" description="Helical" evidence="7">
    <location>
        <begin position="189"/>
        <end position="213"/>
    </location>
</feature>
<evidence type="ECO:0000313" key="9">
    <source>
        <dbReference type="Proteomes" id="UP000287605"/>
    </source>
</evidence>
<sequence length="426" mass="45131">MEQEFRNNDAVLDIMDKPNFLQGLGLSFQHLFTMFGATVLVPIIVGIDPSVALMSSGIGTLVYLFTTGAKIPAYLGSSFAFIPAMKLLMSNPEAGYGAVAQGAFTTGLIYILVSLVIKKIGSDWIGRVLPPIVVGPVVMVIGLGLASNAAQNAMMDNGNYSIKYIAVALLTLVLTIIFNMFLKGFLGLIPILLGIVSGYIISLGFGIVDIQAIEAAQWFSLPDIHIPFLQYRPVFHWNAVLMMAPIAFVTMTEHVGHISVLNKLTKRNFFENPGLDRTLLGDGLAQITAGLVGGPPVTSYGENIGVLAITRIHSVFVLGGAAALAIILSFVGKVSAVILSIPGPVIAGISFILFGVIASSGMKIIIDNKIDFDQKRNLIIASVILVIGIGGLVLKAGTFELEGMALATLFGIILNFVLPQKAASEA</sequence>
<comment type="caution">
    <text evidence="8">The sequence shown here is derived from an EMBL/GenBank/DDBJ whole genome shotgun (WGS) entry which is preliminary data.</text>
</comment>
<evidence type="ECO:0000256" key="3">
    <source>
        <dbReference type="ARBA" id="ARBA00022448"/>
    </source>
</evidence>
<dbReference type="RefSeq" id="WP_126806301.1">
    <property type="nucleotide sequence ID" value="NZ_NGKA01000001.1"/>
</dbReference>
<feature type="transmembrane region" description="Helical" evidence="7">
    <location>
        <begin position="128"/>
        <end position="150"/>
    </location>
</feature>